<dbReference type="RefSeq" id="WP_004617945.1">
    <property type="nucleotide sequence ID" value="NZ_ACXX02000003.1"/>
</dbReference>
<dbReference type="PROSITE" id="PS01149">
    <property type="entry name" value="PSI_RSU"/>
    <property type="match status" value="1"/>
</dbReference>
<dbReference type="SMART" id="SM00363">
    <property type="entry name" value="S4"/>
    <property type="match status" value="1"/>
</dbReference>
<keyword evidence="8" id="KW-1185">Reference proteome</keyword>
<dbReference type="Gene3D" id="3.30.70.580">
    <property type="entry name" value="Pseudouridine synthase I, catalytic domain, N-terminal subdomain"/>
    <property type="match status" value="1"/>
</dbReference>
<evidence type="ECO:0000256" key="5">
    <source>
        <dbReference type="RuleBase" id="RU003887"/>
    </source>
</evidence>
<reference evidence="7" key="2">
    <citation type="submission" date="2011-01" db="EMBL/GenBank/DDBJ databases">
        <title>The Non-contiguous Finished genome of Clostridium papyrosolvens.</title>
        <authorList>
            <person name="Lucas S."/>
            <person name="Copeland A."/>
            <person name="Lapidus A."/>
            <person name="Cheng J.-F."/>
            <person name="Goodwin L."/>
            <person name="Pitluck S."/>
            <person name="Misra M."/>
            <person name="Chertkov O."/>
            <person name="Detter J.C."/>
            <person name="Han C."/>
            <person name="Tapia R."/>
            <person name="Land M."/>
            <person name="Hauser L."/>
            <person name="Kyrpides N."/>
            <person name="Ivanova N."/>
            <person name="Pagani I."/>
            <person name="Mouttaki H."/>
            <person name="He Z."/>
            <person name="Zhou J."/>
            <person name="Hemme C.L."/>
            <person name="Woyke T."/>
        </authorList>
    </citation>
    <scope>NUCLEOTIDE SEQUENCE [LARGE SCALE GENOMIC DNA]</scope>
    <source>
        <strain evidence="7">DSM 2782</strain>
    </source>
</reference>
<dbReference type="EC" id="5.4.99.-" evidence="5"/>
<dbReference type="eggNOG" id="COG1187">
    <property type="taxonomic scope" value="Bacteria"/>
</dbReference>
<evidence type="ECO:0000259" key="6">
    <source>
        <dbReference type="SMART" id="SM00363"/>
    </source>
</evidence>
<reference evidence="7" key="1">
    <citation type="submission" date="2009-07" db="EMBL/GenBank/DDBJ databases">
        <authorList>
            <consortium name="US DOE Joint Genome Institute (JGI-PGF)"/>
            <person name="Lucas S."/>
            <person name="Copeland A."/>
            <person name="Lapidus A."/>
            <person name="Glavina del Rio T."/>
            <person name="Tice H."/>
            <person name="Bruce D."/>
            <person name="Goodwin L."/>
            <person name="Pitluck S."/>
            <person name="Larimer F."/>
            <person name="Land M.L."/>
            <person name="Mouttaki H."/>
            <person name="He Z."/>
            <person name="Zhou J."/>
            <person name="Hemme C.L."/>
        </authorList>
    </citation>
    <scope>NUCLEOTIDE SEQUENCE</scope>
    <source>
        <strain evidence="7">DSM 2782</strain>
    </source>
</reference>
<organism evidence="7 8">
    <name type="scientific">Ruminiclostridium papyrosolvens DSM 2782</name>
    <dbReference type="NCBI Taxonomy" id="588581"/>
    <lineage>
        <taxon>Bacteria</taxon>
        <taxon>Bacillati</taxon>
        <taxon>Bacillota</taxon>
        <taxon>Clostridia</taxon>
        <taxon>Eubacteriales</taxon>
        <taxon>Oscillospiraceae</taxon>
        <taxon>Ruminiclostridium</taxon>
    </lineage>
</organism>
<dbReference type="PANTHER" id="PTHR47683">
    <property type="entry name" value="PSEUDOURIDINE SYNTHASE FAMILY PROTEIN-RELATED"/>
    <property type="match status" value="1"/>
</dbReference>
<dbReference type="CDD" id="cd00165">
    <property type="entry name" value="S4"/>
    <property type="match status" value="1"/>
</dbReference>
<dbReference type="Gene3D" id="3.30.70.1560">
    <property type="entry name" value="Alpha-L RNA-binding motif"/>
    <property type="match status" value="1"/>
</dbReference>
<keyword evidence="2 4" id="KW-0694">RNA-binding</keyword>
<feature type="domain" description="RNA-binding S4" evidence="6">
    <location>
        <begin position="4"/>
        <end position="63"/>
    </location>
</feature>
<evidence type="ECO:0000313" key="7">
    <source>
        <dbReference type="EMBL" id="EGD48733.1"/>
    </source>
</evidence>
<dbReference type="CDD" id="cd02870">
    <property type="entry name" value="PseudoU_synth_RsuA_like"/>
    <property type="match status" value="1"/>
</dbReference>
<protein>
    <recommendedName>
        <fullName evidence="5">Pseudouridine synthase</fullName>
        <ecNumber evidence="5">5.4.99.-</ecNumber>
    </recommendedName>
</protein>
<dbReference type="STRING" id="588581.Cpap_3157"/>
<keyword evidence="3 5" id="KW-0413">Isomerase</keyword>
<dbReference type="Pfam" id="PF00849">
    <property type="entry name" value="PseudoU_synth_2"/>
    <property type="match status" value="1"/>
</dbReference>
<dbReference type="GO" id="GO:0000455">
    <property type="term" value="P:enzyme-directed rRNA pseudouridine synthesis"/>
    <property type="evidence" value="ECO:0007669"/>
    <property type="project" value="UniProtKB-ARBA"/>
</dbReference>
<dbReference type="InterPro" id="IPR002942">
    <property type="entry name" value="S4_RNA-bd"/>
</dbReference>
<dbReference type="Gene3D" id="3.10.290.10">
    <property type="entry name" value="RNA-binding S4 domain"/>
    <property type="match status" value="1"/>
</dbReference>
<dbReference type="FunFam" id="3.10.290.10:FF:000003">
    <property type="entry name" value="Pseudouridine synthase"/>
    <property type="match status" value="1"/>
</dbReference>
<dbReference type="InterPro" id="IPR000748">
    <property type="entry name" value="PsdUridine_synth_RsuA/RluB/E/F"/>
</dbReference>
<evidence type="ECO:0000256" key="1">
    <source>
        <dbReference type="ARBA" id="ARBA00008348"/>
    </source>
</evidence>
<dbReference type="SUPFAM" id="SSF55174">
    <property type="entry name" value="Alpha-L RNA-binding motif"/>
    <property type="match status" value="1"/>
</dbReference>
<gene>
    <name evidence="7" type="ORF">Cpap_3157</name>
</gene>
<dbReference type="GO" id="GO:0120159">
    <property type="term" value="F:rRNA pseudouridine synthase activity"/>
    <property type="evidence" value="ECO:0007669"/>
    <property type="project" value="UniProtKB-ARBA"/>
</dbReference>
<dbReference type="NCBIfam" id="TIGR00093">
    <property type="entry name" value="pseudouridine synthase"/>
    <property type="match status" value="1"/>
</dbReference>
<dbReference type="PROSITE" id="PS50889">
    <property type="entry name" value="S4"/>
    <property type="match status" value="1"/>
</dbReference>
<dbReference type="InterPro" id="IPR006145">
    <property type="entry name" value="PsdUridine_synth_RsuA/RluA"/>
</dbReference>
<sequence length="235" mass="26465">MSEIRLQKYLAHAGVASRRKAEEMIKQGRVAVNNVIIENMGATVTCNDVVTVDGKPVTTEEAKVYIMLNKPVGYVSTSKDQFGRPAVIDLVKDAGKRLYPVGRLDYDTSGLILLTNDGDFTYRLTHPKHEVNKVYEAVISGFPDKNEITRFETGLKIDDYQTSPAEFEVLNKKGINTLVRITIHEGKNRQVRKMCEAIGHKVLTLKRIQIGPIALENLPEGKWRHLSDNEVKILY</sequence>
<proteinExistence type="inferred from homology"/>
<comment type="caution">
    <text evidence="7">The sequence shown here is derived from an EMBL/GenBank/DDBJ whole genome shotgun (WGS) entry which is preliminary data.</text>
</comment>
<dbReference type="FunFam" id="3.30.70.1560:FF:000001">
    <property type="entry name" value="Pseudouridine synthase"/>
    <property type="match status" value="1"/>
</dbReference>
<dbReference type="InterPro" id="IPR042092">
    <property type="entry name" value="PsdUridine_s_RsuA/RluB/E/F_cat"/>
</dbReference>
<dbReference type="Pfam" id="PF01479">
    <property type="entry name" value="S4"/>
    <property type="match status" value="1"/>
</dbReference>
<name>F1T9Z1_9FIRM</name>
<dbReference type="GO" id="GO:0003723">
    <property type="term" value="F:RNA binding"/>
    <property type="evidence" value="ECO:0007669"/>
    <property type="project" value="UniProtKB-KW"/>
</dbReference>
<dbReference type="SUPFAM" id="SSF55120">
    <property type="entry name" value="Pseudouridine synthase"/>
    <property type="match status" value="1"/>
</dbReference>
<evidence type="ECO:0000256" key="3">
    <source>
        <dbReference type="ARBA" id="ARBA00023235"/>
    </source>
</evidence>
<dbReference type="AlphaFoldDB" id="F1T9Z1"/>
<dbReference type="InterPro" id="IPR018496">
    <property type="entry name" value="PsdUridine_synth_RsuA/RluB_CS"/>
</dbReference>
<dbReference type="InterPro" id="IPR020094">
    <property type="entry name" value="TruA/RsuA/RluB/E/F_N"/>
</dbReference>
<comment type="similarity">
    <text evidence="1 5">Belongs to the pseudouridine synthase RsuA family.</text>
</comment>
<dbReference type="PANTHER" id="PTHR47683:SF2">
    <property type="entry name" value="RNA-BINDING S4 DOMAIN-CONTAINING PROTEIN"/>
    <property type="match status" value="1"/>
</dbReference>
<evidence type="ECO:0000313" key="8">
    <source>
        <dbReference type="Proteomes" id="UP000003860"/>
    </source>
</evidence>
<evidence type="ECO:0000256" key="2">
    <source>
        <dbReference type="ARBA" id="ARBA00022884"/>
    </source>
</evidence>
<accession>F1T9Z1</accession>
<dbReference type="OrthoDB" id="9807213at2"/>
<dbReference type="InterPro" id="IPR036986">
    <property type="entry name" value="S4_RNA-bd_sf"/>
</dbReference>
<dbReference type="EMBL" id="ACXX02000003">
    <property type="protein sequence ID" value="EGD48733.1"/>
    <property type="molecule type" value="Genomic_DNA"/>
</dbReference>
<dbReference type="GO" id="GO:0005829">
    <property type="term" value="C:cytosol"/>
    <property type="evidence" value="ECO:0007669"/>
    <property type="project" value="UniProtKB-ARBA"/>
</dbReference>
<evidence type="ECO:0000256" key="4">
    <source>
        <dbReference type="PROSITE-ProRule" id="PRU00182"/>
    </source>
</evidence>
<dbReference type="InterPro" id="IPR050343">
    <property type="entry name" value="RsuA_PseudoU_synthase"/>
</dbReference>
<dbReference type="Proteomes" id="UP000003860">
    <property type="component" value="Unassembled WGS sequence"/>
</dbReference>
<dbReference type="InterPro" id="IPR020103">
    <property type="entry name" value="PsdUridine_synth_cat_dom_sf"/>
</dbReference>